<protein>
    <recommendedName>
        <fullName evidence="3">Phage tail protein</fullName>
    </recommendedName>
</protein>
<dbReference type="InterPro" id="IPR038512">
    <property type="entry name" value="GpU-like_sf"/>
</dbReference>
<dbReference type="InterPro" id="IPR009312">
    <property type="entry name" value="Phage_lambda_GpU-like"/>
</dbReference>
<evidence type="ECO:0008006" key="3">
    <source>
        <dbReference type="Google" id="ProtNLM"/>
    </source>
</evidence>
<dbReference type="Proteomes" id="UP000317652">
    <property type="component" value="Unassembled WGS sequence"/>
</dbReference>
<accession>A0ABY6V728</accession>
<dbReference type="InterPro" id="IPR035934">
    <property type="entry name" value="Phage_tail_protein-like_sf"/>
</dbReference>
<name>A0ABY6V728_9ENTR</name>
<sequence length="138" mass="15214">MKNHIEIRKAALTAIKESLAESGTAGVVFFDGRPGFIDASDLPAVAVYISDAEVDGEGSTFCDDTWAATLHVEVFLKASSPDTDLDKWTEQLYRAVSESESLSELVMTFSPQGYDYQRDEEMMTWGSADLRIAITYSI</sequence>
<dbReference type="EMBL" id="CABGGS010000001">
    <property type="protein sequence ID" value="VUS22723.1"/>
    <property type="molecule type" value="Genomic_DNA"/>
</dbReference>
<evidence type="ECO:0000313" key="2">
    <source>
        <dbReference type="Proteomes" id="UP000317652"/>
    </source>
</evidence>
<keyword evidence="2" id="KW-1185">Reference proteome</keyword>
<dbReference type="SUPFAM" id="SSF143749">
    <property type="entry name" value="Phage tail protein-like"/>
    <property type="match status" value="1"/>
</dbReference>
<gene>
    <name evidence="1" type="ORF">SB6411_00217</name>
</gene>
<reference evidence="1 2" key="1">
    <citation type="submission" date="2019-07" db="EMBL/GenBank/DDBJ databases">
        <authorList>
            <person name="Brisse S."/>
            <person name="Rodrigues C."/>
            <person name="Thorpe H."/>
        </authorList>
    </citation>
    <scope>NUCLEOTIDE SEQUENCE [LARGE SCALE GENOMIC DNA]</scope>
    <source>
        <strain evidence="1">SB6411</strain>
    </source>
</reference>
<comment type="caution">
    <text evidence="1">The sequence shown here is derived from an EMBL/GenBank/DDBJ whole genome shotgun (WGS) entry which is preliminary data.</text>
</comment>
<dbReference type="Gene3D" id="3.30.70.1700">
    <property type="entry name" value="Phage minor tail protein U"/>
    <property type="match status" value="1"/>
</dbReference>
<organism evidence="1 2">
    <name type="scientific">Klebsiella spallanzanii</name>
    <dbReference type="NCBI Taxonomy" id="2587528"/>
    <lineage>
        <taxon>Bacteria</taxon>
        <taxon>Pseudomonadati</taxon>
        <taxon>Pseudomonadota</taxon>
        <taxon>Gammaproteobacteria</taxon>
        <taxon>Enterobacterales</taxon>
        <taxon>Enterobacteriaceae</taxon>
        <taxon>Klebsiella/Raoultella group</taxon>
        <taxon>Klebsiella</taxon>
    </lineage>
</organism>
<dbReference type="Pfam" id="PF06141">
    <property type="entry name" value="Phage_tail_U"/>
    <property type="match status" value="1"/>
</dbReference>
<proteinExistence type="predicted"/>
<evidence type="ECO:0000313" key="1">
    <source>
        <dbReference type="EMBL" id="VUS22723.1"/>
    </source>
</evidence>
<dbReference type="RefSeq" id="WP_139537076.1">
    <property type="nucleotide sequence ID" value="NZ_CABEJC010000006.1"/>
</dbReference>